<feature type="compositionally biased region" description="Low complexity" evidence="9">
    <location>
        <begin position="433"/>
        <end position="472"/>
    </location>
</feature>
<dbReference type="PANTHER" id="PTHR24421:SF37">
    <property type="entry name" value="SENSOR HISTIDINE KINASE NARS"/>
    <property type="match status" value="1"/>
</dbReference>
<evidence type="ECO:0000259" key="12">
    <source>
        <dbReference type="Pfam" id="PF07730"/>
    </source>
</evidence>
<dbReference type="Gene3D" id="1.20.5.1930">
    <property type="match status" value="1"/>
</dbReference>
<evidence type="ECO:0000313" key="14">
    <source>
        <dbReference type="Proteomes" id="UP001500655"/>
    </source>
</evidence>
<keyword evidence="6 10" id="KW-1133">Transmembrane helix</keyword>
<keyword evidence="3" id="KW-0808">Transferase</keyword>
<evidence type="ECO:0000256" key="6">
    <source>
        <dbReference type="ARBA" id="ARBA00022989"/>
    </source>
</evidence>
<name>A0ABN2L4A8_9ACTN</name>
<dbReference type="CDD" id="cd16917">
    <property type="entry name" value="HATPase_UhpB-NarQ-NarX-like"/>
    <property type="match status" value="1"/>
</dbReference>
<gene>
    <name evidence="13" type="ORF">GCM10009681_52640</name>
</gene>
<feature type="domain" description="Histidine kinase/HSP90-like ATPase" evidence="11">
    <location>
        <begin position="289"/>
        <end position="381"/>
    </location>
</feature>
<evidence type="ECO:0008006" key="15">
    <source>
        <dbReference type="Google" id="ProtNLM"/>
    </source>
</evidence>
<feature type="transmembrane region" description="Helical" evidence="10">
    <location>
        <begin position="144"/>
        <end position="165"/>
    </location>
</feature>
<dbReference type="Gene3D" id="2.60.40.10">
    <property type="entry name" value="Immunoglobulins"/>
    <property type="match status" value="1"/>
</dbReference>
<dbReference type="Pfam" id="PF02518">
    <property type="entry name" value="HATPase_c"/>
    <property type="match status" value="1"/>
</dbReference>
<comment type="caution">
    <text evidence="13">The sequence shown here is derived from an EMBL/GenBank/DDBJ whole genome shotgun (WGS) entry which is preliminary data.</text>
</comment>
<evidence type="ECO:0000256" key="4">
    <source>
        <dbReference type="ARBA" id="ARBA00022692"/>
    </source>
</evidence>
<dbReference type="InterPro" id="IPR003594">
    <property type="entry name" value="HATPase_dom"/>
</dbReference>
<dbReference type="SUPFAM" id="SSF55874">
    <property type="entry name" value="ATPase domain of HSP90 chaperone/DNA topoisomerase II/histidine kinase"/>
    <property type="match status" value="1"/>
</dbReference>
<feature type="transmembrane region" description="Helical" evidence="10">
    <location>
        <begin position="102"/>
        <end position="124"/>
    </location>
</feature>
<dbReference type="PANTHER" id="PTHR24421">
    <property type="entry name" value="NITRATE/NITRITE SENSOR PROTEIN NARX-RELATED"/>
    <property type="match status" value="1"/>
</dbReference>
<comment type="subcellular location">
    <subcellularLocation>
        <location evidence="1">Cell membrane</location>
        <topology evidence="1">Multi-pass membrane protein</topology>
    </subcellularLocation>
</comment>
<feature type="transmembrane region" description="Helical" evidence="10">
    <location>
        <begin position="76"/>
        <end position="95"/>
    </location>
</feature>
<keyword evidence="14" id="KW-1185">Reference proteome</keyword>
<keyword evidence="4 10" id="KW-0812">Transmembrane</keyword>
<proteinExistence type="predicted"/>
<dbReference type="InterPro" id="IPR050482">
    <property type="entry name" value="Sensor_HK_TwoCompSys"/>
</dbReference>
<evidence type="ECO:0000256" key="8">
    <source>
        <dbReference type="ARBA" id="ARBA00023136"/>
    </source>
</evidence>
<organism evidence="13 14">
    <name type="scientific">Luedemannella helvata</name>
    <dbReference type="NCBI Taxonomy" id="349315"/>
    <lineage>
        <taxon>Bacteria</taxon>
        <taxon>Bacillati</taxon>
        <taxon>Actinomycetota</taxon>
        <taxon>Actinomycetes</taxon>
        <taxon>Micromonosporales</taxon>
        <taxon>Micromonosporaceae</taxon>
        <taxon>Luedemannella</taxon>
    </lineage>
</organism>
<keyword evidence="7" id="KW-0902">Two-component regulatory system</keyword>
<evidence type="ECO:0000256" key="5">
    <source>
        <dbReference type="ARBA" id="ARBA00022777"/>
    </source>
</evidence>
<dbReference type="Pfam" id="PF07730">
    <property type="entry name" value="HisKA_3"/>
    <property type="match status" value="1"/>
</dbReference>
<accession>A0ABN2L4A8</accession>
<sequence>MNPAAPARLAAGQLTLTLRAAVVAAVVAVVALTGPPDGPDRPFIIAALAGIVASTGTAALAGWAPRRLPGSARPTALLVVLDTAVTLAVATYGSVPRGGAALAAVLAAGAAAFAGTQLGIWATFAWSAQLLLCWVLGLAGQPWVTVAIAASGPAGAGLAAAWAGARRRRAEERARAQEAAAALERARLAREMHDSLAKTLDALALGAAALPLTLGEPSRASQLAQTLREGTLDAARDARELLSELRSGTLTMPLADAVRTIADEWGRRGWRVEIDAAPVEAPPTIRYELCWILREAMRNVEAHAAARSVHVRLRRDGRLLTLTVEDDGTGFDAPADLHTLPRAGHHGLVGMTERARASGGTLEVRRRPGGGTAVVASVPVDQPAAVPVAAGSRHPVRYLAAGTLVACALVVAFAAVRPGGPVRGPAAEGEPSRAPTPTAAGIARPTAASAASATAGRPGSTPTSRSPRSSPPVVANVRRPEVTSVRLAGGGEWAATFTSPPMSTTGGIQVMVTGEFLSRATEVQLNGRTALAFEVLSDTRLGAVLPADVTGGYLTVRTAAGVSATSANANLRLDGPGPVVTRVIRVESCADPEPAGYTLLIEGTALGTTYAVRADGAGINPIQVLSDTQVAARLPAGRSPASITVATSRGMSSPVRYDGSPIVTSHSCVPLY</sequence>
<dbReference type="InterPro" id="IPR036890">
    <property type="entry name" value="HATPase_C_sf"/>
</dbReference>
<keyword evidence="2" id="KW-1003">Cell membrane</keyword>
<evidence type="ECO:0000256" key="3">
    <source>
        <dbReference type="ARBA" id="ARBA00022679"/>
    </source>
</evidence>
<evidence type="ECO:0000256" key="2">
    <source>
        <dbReference type="ARBA" id="ARBA00022475"/>
    </source>
</evidence>
<evidence type="ECO:0000256" key="1">
    <source>
        <dbReference type="ARBA" id="ARBA00004651"/>
    </source>
</evidence>
<feature type="transmembrane region" description="Helical" evidence="10">
    <location>
        <begin position="44"/>
        <end position="64"/>
    </location>
</feature>
<feature type="region of interest" description="Disordered" evidence="9">
    <location>
        <begin position="422"/>
        <end position="480"/>
    </location>
</feature>
<feature type="transmembrane region" description="Helical" evidence="10">
    <location>
        <begin position="398"/>
        <end position="416"/>
    </location>
</feature>
<dbReference type="EMBL" id="BAAALS010000039">
    <property type="protein sequence ID" value="GAA1774547.1"/>
    <property type="molecule type" value="Genomic_DNA"/>
</dbReference>
<dbReference type="Proteomes" id="UP001500655">
    <property type="component" value="Unassembled WGS sequence"/>
</dbReference>
<evidence type="ECO:0000313" key="13">
    <source>
        <dbReference type="EMBL" id="GAA1774547.1"/>
    </source>
</evidence>
<evidence type="ECO:0000259" key="11">
    <source>
        <dbReference type="Pfam" id="PF02518"/>
    </source>
</evidence>
<dbReference type="InterPro" id="IPR011712">
    <property type="entry name" value="Sig_transdc_His_kin_sub3_dim/P"/>
</dbReference>
<reference evidence="13 14" key="1">
    <citation type="journal article" date="2019" name="Int. J. Syst. Evol. Microbiol.">
        <title>The Global Catalogue of Microorganisms (GCM) 10K type strain sequencing project: providing services to taxonomists for standard genome sequencing and annotation.</title>
        <authorList>
            <consortium name="The Broad Institute Genomics Platform"/>
            <consortium name="The Broad Institute Genome Sequencing Center for Infectious Disease"/>
            <person name="Wu L."/>
            <person name="Ma J."/>
        </authorList>
    </citation>
    <scope>NUCLEOTIDE SEQUENCE [LARGE SCALE GENOMIC DNA]</scope>
    <source>
        <strain evidence="13 14">JCM 13249</strain>
    </source>
</reference>
<feature type="transmembrane region" description="Helical" evidence="10">
    <location>
        <begin position="12"/>
        <end position="32"/>
    </location>
</feature>
<feature type="domain" description="Signal transduction histidine kinase subgroup 3 dimerisation and phosphoacceptor" evidence="12">
    <location>
        <begin position="184"/>
        <end position="249"/>
    </location>
</feature>
<dbReference type="InterPro" id="IPR013783">
    <property type="entry name" value="Ig-like_fold"/>
</dbReference>
<dbReference type="RefSeq" id="WP_344087698.1">
    <property type="nucleotide sequence ID" value="NZ_BAAALS010000039.1"/>
</dbReference>
<evidence type="ECO:0000256" key="7">
    <source>
        <dbReference type="ARBA" id="ARBA00023012"/>
    </source>
</evidence>
<evidence type="ECO:0000256" key="9">
    <source>
        <dbReference type="SAM" id="MobiDB-lite"/>
    </source>
</evidence>
<protein>
    <recommendedName>
        <fullName evidence="15">Histidine kinase/HSP90-like ATPase domain-containing protein</fullName>
    </recommendedName>
</protein>
<keyword evidence="8 10" id="KW-0472">Membrane</keyword>
<keyword evidence="5" id="KW-0418">Kinase</keyword>
<dbReference type="Gene3D" id="3.30.565.10">
    <property type="entry name" value="Histidine kinase-like ATPase, C-terminal domain"/>
    <property type="match status" value="1"/>
</dbReference>
<evidence type="ECO:0000256" key="10">
    <source>
        <dbReference type="SAM" id="Phobius"/>
    </source>
</evidence>